<dbReference type="EMBL" id="JAPQKL010000004">
    <property type="protein sequence ID" value="KAJ5135332.1"/>
    <property type="molecule type" value="Genomic_DNA"/>
</dbReference>
<dbReference type="GO" id="GO:0008270">
    <property type="term" value="F:zinc ion binding"/>
    <property type="evidence" value="ECO:0007669"/>
    <property type="project" value="InterPro"/>
</dbReference>
<feature type="domain" description="Xylanolytic transcriptional activator regulatory" evidence="6">
    <location>
        <begin position="239"/>
        <end position="311"/>
    </location>
</feature>
<dbReference type="GeneID" id="81404524"/>
<reference evidence="7" key="2">
    <citation type="journal article" date="2023" name="IMA Fungus">
        <title>Comparative genomic study of the Penicillium genus elucidates a diverse pangenome and 15 lateral gene transfer events.</title>
        <authorList>
            <person name="Petersen C."/>
            <person name="Sorensen T."/>
            <person name="Nielsen M.R."/>
            <person name="Sondergaard T.E."/>
            <person name="Sorensen J.L."/>
            <person name="Fitzpatrick D.A."/>
            <person name="Frisvad J.C."/>
            <person name="Nielsen K.L."/>
        </authorList>
    </citation>
    <scope>NUCLEOTIDE SEQUENCE</scope>
    <source>
        <strain evidence="7">IBT 22155</strain>
    </source>
</reference>
<keyword evidence="2" id="KW-0805">Transcription regulation</keyword>
<comment type="caution">
    <text evidence="7">The sequence shown here is derived from an EMBL/GenBank/DDBJ whole genome shotgun (WGS) entry which is preliminary data.</text>
</comment>
<evidence type="ECO:0000256" key="1">
    <source>
        <dbReference type="ARBA" id="ARBA00004123"/>
    </source>
</evidence>
<gene>
    <name evidence="7" type="ORF">N7515_004610</name>
</gene>
<evidence type="ECO:0000256" key="2">
    <source>
        <dbReference type="ARBA" id="ARBA00023015"/>
    </source>
</evidence>
<name>A0A9W9L423_9EURO</name>
<dbReference type="SMART" id="SM00906">
    <property type="entry name" value="Fungal_trans"/>
    <property type="match status" value="1"/>
</dbReference>
<evidence type="ECO:0000256" key="4">
    <source>
        <dbReference type="ARBA" id="ARBA00023242"/>
    </source>
</evidence>
<dbReference type="AlphaFoldDB" id="A0A9W9L423"/>
<evidence type="ECO:0000256" key="5">
    <source>
        <dbReference type="SAM" id="MobiDB-lite"/>
    </source>
</evidence>
<feature type="region of interest" description="Disordered" evidence="5">
    <location>
        <begin position="17"/>
        <end position="41"/>
    </location>
</feature>
<evidence type="ECO:0000313" key="8">
    <source>
        <dbReference type="Proteomes" id="UP001149079"/>
    </source>
</evidence>
<comment type="subcellular location">
    <subcellularLocation>
        <location evidence="1">Nucleus</location>
    </subcellularLocation>
</comment>
<dbReference type="CDD" id="cd12148">
    <property type="entry name" value="fungal_TF_MHR"/>
    <property type="match status" value="1"/>
</dbReference>
<evidence type="ECO:0000256" key="3">
    <source>
        <dbReference type="ARBA" id="ARBA00023163"/>
    </source>
</evidence>
<dbReference type="GO" id="GO:0003677">
    <property type="term" value="F:DNA binding"/>
    <property type="evidence" value="ECO:0007669"/>
    <property type="project" value="InterPro"/>
</dbReference>
<evidence type="ECO:0000313" key="7">
    <source>
        <dbReference type="EMBL" id="KAJ5135332.1"/>
    </source>
</evidence>
<organism evidence="7 8">
    <name type="scientific">Penicillium bovifimosum</name>
    <dbReference type="NCBI Taxonomy" id="126998"/>
    <lineage>
        <taxon>Eukaryota</taxon>
        <taxon>Fungi</taxon>
        <taxon>Dikarya</taxon>
        <taxon>Ascomycota</taxon>
        <taxon>Pezizomycotina</taxon>
        <taxon>Eurotiomycetes</taxon>
        <taxon>Eurotiomycetidae</taxon>
        <taxon>Eurotiales</taxon>
        <taxon>Aspergillaceae</taxon>
        <taxon>Penicillium</taxon>
    </lineage>
</organism>
<keyword evidence="8" id="KW-1185">Reference proteome</keyword>
<evidence type="ECO:0000259" key="6">
    <source>
        <dbReference type="SMART" id="SM00906"/>
    </source>
</evidence>
<accession>A0A9W9L423</accession>
<sequence>MTDVAARLEQLERSIAAMVNERPTGPSQGPRRSSSSLNHPAAADCPAHRGFLGKDGRYINEPLLSRVLEKEQDLQSAIGSPSDASSPRRPPVLRAEGFIVNPLLTQVDILELCPSRWQATVLWQAFLSRVDALIKVIHVPSTQSKIFAAINRPEEACADVRALLFAICFAATTTLVAGDIRNENLHADLRRYQQGMEISLYQSEFLDAPTLTSLQAVVIYQYVYFFQRCLRYSNSGRSGWTLQGVTIRAAQSIGLHRDGKHFKLPEIECEMRRRIWWHIQSIDCRVAEDHGLSVPENDFSDTEMPLNIDDQNLSETNVTIVPAVSQNRWTEMTFSLIIMEIGRRGSALHKSLAGATDPEQLIAEFKGTIEEKYLRHSDTNIPIQRLGLLLGRVLLAKFEVCIRQRLLQKQGPSTSSLDHNPAQEILALACHAMELALEAINDELLHGYRWLTAAFTQYHLLTFILWNLCVYPTGPHVERAWRCLDMQFALTEDPSWPDPGPKWPMIVLLRDKARSIRQAHCSESSGVGNDNGSEFVDGLGNGGLRAEAVFDIEGWELDFSDWNSLAQTFPLMG</sequence>
<dbReference type="PANTHER" id="PTHR31001">
    <property type="entry name" value="UNCHARACTERIZED TRANSCRIPTIONAL REGULATORY PROTEIN"/>
    <property type="match status" value="1"/>
</dbReference>
<dbReference type="InterPro" id="IPR007219">
    <property type="entry name" value="XnlR_reg_dom"/>
</dbReference>
<keyword evidence="4" id="KW-0539">Nucleus</keyword>
<dbReference type="GO" id="GO:0006351">
    <property type="term" value="P:DNA-templated transcription"/>
    <property type="evidence" value="ECO:0007669"/>
    <property type="project" value="InterPro"/>
</dbReference>
<dbReference type="Pfam" id="PF04082">
    <property type="entry name" value="Fungal_trans"/>
    <property type="match status" value="1"/>
</dbReference>
<dbReference type="GO" id="GO:0005634">
    <property type="term" value="C:nucleus"/>
    <property type="evidence" value="ECO:0007669"/>
    <property type="project" value="UniProtKB-SubCell"/>
</dbReference>
<dbReference type="Proteomes" id="UP001149079">
    <property type="component" value="Unassembled WGS sequence"/>
</dbReference>
<dbReference type="OrthoDB" id="424974at2759"/>
<dbReference type="RefSeq" id="XP_056522304.1">
    <property type="nucleotide sequence ID" value="XM_056665354.1"/>
</dbReference>
<reference evidence="7" key="1">
    <citation type="submission" date="2022-11" db="EMBL/GenBank/DDBJ databases">
        <authorList>
            <person name="Petersen C."/>
        </authorList>
    </citation>
    <scope>NUCLEOTIDE SEQUENCE</scope>
    <source>
        <strain evidence="7">IBT 22155</strain>
    </source>
</reference>
<dbReference type="InterPro" id="IPR050613">
    <property type="entry name" value="Sec_Metabolite_Reg"/>
</dbReference>
<protein>
    <recommendedName>
        <fullName evidence="6">Xylanolytic transcriptional activator regulatory domain-containing protein</fullName>
    </recommendedName>
</protein>
<dbReference type="PANTHER" id="PTHR31001:SF57">
    <property type="entry name" value="ZN(II)2CYS6 TRANSCRIPTION FACTOR (EUROFUNG)"/>
    <property type="match status" value="1"/>
</dbReference>
<keyword evidence="3" id="KW-0804">Transcription</keyword>
<proteinExistence type="predicted"/>
<feature type="compositionally biased region" description="Low complexity" evidence="5">
    <location>
        <begin position="22"/>
        <end position="36"/>
    </location>
</feature>